<keyword evidence="1" id="KW-1133">Transmembrane helix</keyword>
<dbReference type="InterPro" id="IPR009574">
    <property type="entry name" value="DUF1189"/>
</dbReference>
<protein>
    <submittedName>
        <fullName evidence="2">DUF1189 domain-containing protein</fullName>
    </submittedName>
</protein>
<reference evidence="2 3" key="1">
    <citation type="submission" date="2019-08" db="EMBL/GenBank/DDBJ databases">
        <title>Bacillus genomes from the desert of Cuatro Cienegas, Coahuila.</title>
        <authorList>
            <person name="Olmedo-Alvarez G."/>
        </authorList>
    </citation>
    <scope>NUCLEOTIDE SEQUENCE [LARGE SCALE GENOMIC DNA]</scope>
    <source>
        <strain evidence="2 3">CH40_1T</strain>
    </source>
</reference>
<dbReference type="Proteomes" id="UP000323317">
    <property type="component" value="Unassembled WGS sequence"/>
</dbReference>
<dbReference type="Pfam" id="PF06691">
    <property type="entry name" value="DUF1189"/>
    <property type="match status" value="1"/>
</dbReference>
<proteinExistence type="predicted"/>
<evidence type="ECO:0000313" key="2">
    <source>
        <dbReference type="EMBL" id="TYR75507.1"/>
    </source>
</evidence>
<feature type="transmembrane region" description="Helical" evidence="1">
    <location>
        <begin position="227"/>
        <end position="247"/>
    </location>
</feature>
<name>A0A5D4KDS3_9BACI</name>
<feature type="transmembrane region" description="Helical" evidence="1">
    <location>
        <begin position="29"/>
        <end position="48"/>
    </location>
</feature>
<dbReference type="AlphaFoldDB" id="A0A5D4KDS3"/>
<evidence type="ECO:0000256" key="1">
    <source>
        <dbReference type="SAM" id="Phobius"/>
    </source>
</evidence>
<keyword evidence="1" id="KW-0472">Membrane</keyword>
<feature type="transmembrane region" description="Helical" evidence="1">
    <location>
        <begin position="159"/>
        <end position="191"/>
    </location>
</feature>
<gene>
    <name evidence="2" type="ORF">FZC79_10050</name>
</gene>
<comment type="caution">
    <text evidence="2">The sequence shown here is derived from an EMBL/GenBank/DDBJ whole genome shotgun (WGS) entry which is preliminary data.</text>
</comment>
<sequence>MNIFKQLYRSLYSPKDIASYRFQGIGKTILYVFLLVLVSILPAAYNLAILSNKAIDESIAAVESELPAFSIEDGVLVSDSQEPVTVRKEHLTFIMDSSGSVSLSELSGQKDAVALLEDEFALVIAGQVQSYPYSMIDGLEADNEEIANYLETLDSLKGIILSLFILILYLFSAGMTFIKVSIFSLIALLFANALHRKLPYRQAWRITAYSITLSTIFFTIMEMLNTFVPASFFLDWIVTSIVLYLTIKEIPKKKTA</sequence>
<dbReference type="RefSeq" id="WP_148946683.1">
    <property type="nucleotide sequence ID" value="NZ_VTEH01000006.1"/>
</dbReference>
<evidence type="ECO:0000313" key="3">
    <source>
        <dbReference type="Proteomes" id="UP000323317"/>
    </source>
</evidence>
<feature type="transmembrane region" description="Helical" evidence="1">
    <location>
        <begin position="203"/>
        <end position="221"/>
    </location>
</feature>
<keyword evidence="1" id="KW-0812">Transmembrane</keyword>
<dbReference type="EMBL" id="VTEH01000006">
    <property type="protein sequence ID" value="TYR75507.1"/>
    <property type="molecule type" value="Genomic_DNA"/>
</dbReference>
<accession>A0A5D4KDS3</accession>
<organism evidence="2 3">
    <name type="scientific">Rossellomorea vietnamensis</name>
    <dbReference type="NCBI Taxonomy" id="218284"/>
    <lineage>
        <taxon>Bacteria</taxon>
        <taxon>Bacillati</taxon>
        <taxon>Bacillota</taxon>
        <taxon>Bacilli</taxon>
        <taxon>Bacillales</taxon>
        <taxon>Bacillaceae</taxon>
        <taxon>Rossellomorea</taxon>
    </lineage>
</organism>